<dbReference type="EMBL" id="CP097463">
    <property type="protein sequence ID" value="WAX57708.1"/>
    <property type="molecule type" value="Genomic_DNA"/>
</dbReference>
<dbReference type="InterPro" id="IPR018720">
    <property type="entry name" value="DUF2249"/>
</dbReference>
<feature type="domain" description="DUF2249" evidence="2">
    <location>
        <begin position="95"/>
        <end position="163"/>
    </location>
</feature>
<dbReference type="RefSeq" id="WP_269444255.1">
    <property type="nucleotide sequence ID" value="NZ_CP097463.1"/>
</dbReference>
<reference evidence="3" key="1">
    <citation type="submission" date="2022-05" db="EMBL/GenBank/DDBJ databases">
        <title>Jatrophihabitans sp. SB3-54 whole genome sequence.</title>
        <authorList>
            <person name="Suh M.K."/>
            <person name="Eom M.K."/>
            <person name="Kim J.S."/>
            <person name="Kim H.S."/>
            <person name="Do H.E."/>
            <person name="Shin Y.K."/>
            <person name="Lee J.-S."/>
        </authorList>
    </citation>
    <scope>NUCLEOTIDE SEQUENCE</scope>
    <source>
        <strain evidence="3">SB3-54</strain>
    </source>
</reference>
<sequence length="169" mass="18925">MSAEPDAVDGLTRVLVRACRQLAEAGQPRAAGRLAADGWKLLRAGHPRQAMHLDGAMHHIARMEAQLEARQDQRPTSKETAVPSEEPAPTDDRILDVRTEIPRRRHELIFESFGKIAPGEAYVLVNDHDPKPLRYQFEAENAGEFSWEYLEEGPEVWRVRIGRVAAATG</sequence>
<name>A0ABY7JZL0_9ACTN</name>
<protein>
    <submittedName>
        <fullName evidence="3">DUF2249 domain-containing protein</fullName>
    </submittedName>
</protein>
<evidence type="ECO:0000313" key="3">
    <source>
        <dbReference type="EMBL" id="WAX57708.1"/>
    </source>
</evidence>
<dbReference type="Proteomes" id="UP001164693">
    <property type="component" value="Chromosome"/>
</dbReference>
<evidence type="ECO:0000259" key="2">
    <source>
        <dbReference type="Pfam" id="PF10006"/>
    </source>
</evidence>
<keyword evidence="4" id="KW-1185">Reference proteome</keyword>
<feature type="region of interest" description="Disordered" evidence="1">
    <location>
        <begin position="68"/>
        <end position="94"/>
    </location>
</feature>
<gene>
    <name evidence="3" type="ORF">M6B22_02810</name>
</gene>
<accession>A0ABY7JZL0</accession>
<dbReference type="Pfam" id="PF10006">
    <property type="entry name" value="DUF2249"/>
    <property type="match status" value="1"/>
</dbReference>
<feature type="compositionally biased region" description="Basic and acidic residues" evidence="1">
    <location>
        <begin position="68"/>
        <end position="77"/>
    </location>
</feature>
<organism evidence="3 4">
    <name type="scientific">Jatrophihabitans cynanchi</name>
    <dbReference type="NCBI Taxonomy" id="2944128"/>
    <lineage>
        <taxon>Bacteria</taxon>
        <taxon>Bacillati</taxon>
        <taxon>Actinomycetota</taxon>
        <taxon>Actinomycetes</taxon>
        <taxon>Jatrophihabitantales</taxon>
        <taxon>Jatrophihabitantaceae</taxon>
        <taxon>Jatrophihabitans</taxon>
    </lineage>
</organism>
<evidence type="ECO:0000256" key="1">
    <source>
        <dbReference type="SAM" id="MobiDB-lite"/>
    </source>
</evidence>
<evidence type="ECO:0000313" key="4">
    <source>
        <dbReference type="Proteomes" id="UP001164693"/>
    </source>
</evidence>
<proteinExistence type="predicted"/>